<dbReference type="PANTHER" id="PTHR31649">
    <property type="entry name" value="AGAP009604-PA"/>
    <property type="match status" value="1"/>
</dbReference>
<dbReference type="SMART" id="SM00696">
    <property type="entry name" value="DM9"/>
    <property type="match status" value="2"/>
</dbReference>
<reference evidence="2 3" key="1">
    <citation type="journal article" date="2018" name="Elife">
        <title>Firefly genomes illuminate parallel origins of bioluminescence in beetles.</title>
        <authorList>
            <person name="Fallon T.R."/>
            <person name="Lower S.E."/>
            <person name="Chang C.H."/>
            <person name="Bessho-Uehara M."/>
            <person name="Martin G.J."/>
            <person name="Bewick A.J."/>
            <person name="Behringer M."/>
            <person name="Debat H.J."/>
            <person name="Wong I."/>
            <person name="Day J.C."/>
            <person name="Suvorov A."/>
            <person name="Silva C.J."/>
            <person name="Stanger-Hall K.F."/>
            <person name="Hall D.W."/>
            <person name="Schmitz R.J."/>
            <person name="Nelson D.R."/>
            <person name="Lewis S.M."/>
            <person name="Shigenobu S."/>
            <person name="Bybee S.M."/>
            <person name="Larracuente A.M."/>
            <person name="Oba Y."/>
            <person name="Weng J.K."/>
        </authorList>
    </citation>
    <scope>NUCLEOTIDE SEQUENCE [LARGE SCALE GENOMIC DNA]</scope>
    <source>
        <strain evidence="2">1611_PpyrPB1</strain>
        <tissue evidence="2">Whole body</tissue>
    </source>
</reference>
<protein>
    <recommendedName>
        <fullName evidence="4">DUF3421 domain-containing protein</fullName>
    </recommendedName>
</protein>
<evidence type="ECO:0000313" key="2">
    <source>
        <dbReference type="EMBL" id="KAB0792406.1"/>
    </source>
</evidence>
<proteinExistence type="predicted"/>
<dbReference type="OrthoDB" id="6692098at2759"/>
<dbReference type="InterPro" id="IPR006616">
    <property type="entry name" value="DM9_repeat"/>
</dbReference>
<sequence>MFLILTFTVLNIFLAHASSATGYFWRDFDGFVPPDAFVAARDEYNNPIYIGQALHKDYLVPAKILHNDRAAYYEYGGWAYETKDNLKIFCTKEPEQFEWIYTSVKNLNTITGQFLVIGGYESAKSTIYIGRTKSAGLVLIGKVVADSSSEALYVAQNGKSHSYTSYEVLSYKEKDKNQQHTTSVVKTVDQNVLN</sequence>
<dbReference type="EMBL" id="VVIM01000010">
    <property type="protein sequence ID" value="KAB0792406.1"/>
    <property type="molecule type" value="Genomic_DNA"/>
</dbReference>
<comment type="caution">
    <text evidence="2">The sequence shown here is derived from an EMBL/GenBank/DDBJ whole genome shotgun (WGS) entry which is preliminary data.</text>
</comment>
<feature type="signal peptide" evidence="1">
    <location>
        <begin position="1"/>
        <end position="19"/>
    </location>
</feature>
<dbReference type="InParanoid" id="A0A5N4A4Z7"/>
<feature type="chain" id="PRO_5024362254" description="DUF3421 domain-containing protein" evidence="1">
    <location>
        <begin position="20"/>
        <end position="194"/>
    </location>
</feature>
<dbReference type="Pfam" id="PF11901">
    <property type="entry name" value="DM9"/>
    <property type="match status" value="1"/>
</dbReference>
<gene>
    <name evidence="2" type="ORF">PPYR_14365</name>
</gene>
<name>A0A5N4A4Z7_PHOPY</name>
<organism evidence="2 3">
    <name type="scientific">Photinus pyralis</name>
    <name type="common">Common eastern firefly</name>
    <name type="synonym">Lampyris pyralis</name>
    <dbReference type="NCBI Taxonomy" id="7054"/>
    <lineage>
        <taxon>Eukaryota</taxon>
        <taxon>Metazoa</taxon>
        <taxon>Ecdysozoa</taxon>
        <taxon>Arthropoda</taxon>
        <taxon>Hexapoda</taxon>
        <taxon>Insecta</taxon>
        <taxon>Pterygota</taxon>
        <taxon>Neoptera</taxon>
        <taxon>Endopterygota</taxon>
        <taxon>Coleoptera</taxon>
        <taxon>Polyphaga</taxon>
        <taxon>Elateriformia</taxon>
        <taxon>Elateroidea</taxon>
        <taxon>Lampyridae</taxon>
        <taxon>Lampyrinae</taxon>
        <taxon>Photinus</taxon>
    </lineage>
</organism>
<evidence type="ECO:0000256" key="1">
    <source>
        <dbReference type="SAM" id="SignalP"/>
    </source>
</evidence>
<dbReference type="Proteomes" id="UP000327044">
    <property type="component" value="Unassembled WGS sequence"/>
</dbReference>
<evidence type="ECO:0008006" key="4">
    <source>
        <dbReference type="Google" id="ProtNLM"/>
    </source>
</evidence>
<dbReference type="AlphaFoldDB" id="A0A5N4A4Z7"/>
<keyword evidence="1" id="KW-0732">Signal</keyword>
<evidence type="ECO:0000313" key="3">
    <source>
        <dbReference type="Proteomes" id="UP000327044"/>
    </source>
</evidence>
<dbReference type="PANTHER" id="PTHR31649:SF10">
    <property type="entry name" value="IP19903P-RELATED"/>
    <property type="match status" value="1"/>
</dbReference>
<keyword evidence="3" id="KW-1185">Reference proteome</keyword>
<accession>A0A5N4A4Z7</accession>